<feature type="compositionally biased region" description="Low complexity" evidence="1">
    <location>
        <begin position="400"/>
        <end position="435"/>
    </location>
</feature>
<feature type="compositionally biased region" description="Polar residues" evidence="1">
    <location>
        <begin position="509"/>
        <end position="530"/>
    </location>
</feature>
<feature type="compositionally biased region" description="Basic and acidic residues" evidence="1">
    <location>
        <begin position="1103"/>
        <end position="1116"/>
    </location>
</feature>
<dbReference type="Proteomes" id="UP000799302">
    <property type="component" value="Unassembled WGS sequence"/>
</dbReference>
<feature type="region of interest" description="Disordered" evidence="1">
    <location>
        <begin position="359"/>
        <end position="438"/>
    </location>
</feature>
<feature type="compositionally biased region" description="Pro residues" evidence="1">
    <location>
        <begin position="133"/>
        <end position="145"/>
    </location>
</feature>
<feature type="compositionally biased region" description="Low complexity" evidence="1">
    <location>
        <begin position="541"/>
        <end position="556"/>
    </location>
</feature>
<feature type="region of interest" description="Disordered" evidence="1">
    <location>
        <begin position="306"/>
        <end position="327"/>
    </location>
</feature>
<protein>
    <submittedName>
        <fullName evidence="2">Uncharacterized protein</fullName>
    </submittedName>
</protein>
<evidence type="ECO:0000313" key="2">
    <source>
        <dbReference type="EMBL" id="KAF2665421.1"/>
    </source>
</evidence>
<feature type="compositionally biased region" description="Polar residues" evidence="1">
    <location>
        <begin position="1"/>
        <end position="11"/>
    </location>
</feature>
<dbReference type="AlphaFoldDB" id="A0A6A6U1D9"/>
<name>A0A6A6U1D9_9PEZI</name>
<feature type="compositionally biased region" description="Acidic residues" evidence="1">
    <location>
        <begin position="958"/>
        <end position="976"/>
    </location>
</feature>
<feature type="region of interest" description="Disordered" evidence="1">
    <location>
        <begin position="1089"/>
        <end position="1143"/>
    </location>
</feature>
<feature type="compositionally biased region" description="Polar residues" evidence="1">
    <location>
        <begin position="104"/>
        <end position="125"/>
    </location>
</feature>
<feature type="compositionally biased region" description="Low complexity" evidence="1">
    <location>
        <begin position="41"/>
        <end position="53"/>
    </location>
</feature>
<feature type="compositionally biased region" description="Polar residues" evidence="1">
    <location>
        <begin position="367"/>
        <end position="384"/>
    </location>
</feature>
<sequence>MTKNPVPQTPAQIELDKKRYEEQMDLIASAGRNPPPVVERATSTAPATESTSSNPPPATQRKPRGRKQPAKKPKAGADYTNPINIEELPNASTTAAESMATSHPAANQMDNRSLPQPAQNTSMPLGQSMPLPGQMPPPTQVPTPSSPAQQAGRKRALNEPGMSQYGNVRPSKRPHVEGSMYHQFQIDPAARSVPKQLQGQSFHNPPRTINGNQHRLNGFQSSQSGQTFIPSQGIAPLVTGTPALETAQLYQELQNKQATHTSRPHRPMPARDSPLPAYVAKHPNFEGQQPPGEAASQYGMFNGSKDPMYNFPMPPNGQLDPRAVGGSSRVPVARYENKGNGLQFPMGNPSAHSVMGGRMNGAAPPVTMQSHSPRGVSSTVQASTPAGFRGVHGGQRRPVARQQSRQNHQQAQPAALSQQQAHPQGPQAGPQTQSGLAGTQAIESRFLSPAEHDELAGYVNSPFRVASLSSQPHRVQLRMYREFRSVWPRSMDELRAIKNFVAFYRSPAGQNPQNQQVQHAPNLHVQSSQPAGPAITPSMTPSAQAQTAQPVAPPFQGHHIQGRPLVGQQSSSAPFPAQAGVGCGAPQNVQSVSQGQQNYPLYRPNAAKSVVNLTNEAIESAPIQPVQPESATQPTPAQFIGIGNVRTESASQFPALPDSTAPNTPALVDGTVETPVDDEADPATPSDPSNAPQPAKAKYVPREIDAVTAFQRGHHVNGQLTEKQREARLQQLFADEEYNLIDRISFIRDGNPVAWPVWQGRAYIEKKQLLTQSQSFDGRSKAEDEARILAIELRDAREATRPSAKQKRLLEEADAEAEDEATTERANEMLERIKILNEHYKGVRSYNLGDQAAVTRGWVMYLAEKHEGTTSGKGRKRRAKDEDEPEASQPKKKAKQGKPKTKKGKGQKRKASEEDDELDFARSSKKARSAEPEEPESDSDSEGMSAEALEAGLRAAFEEAEGEVDGAEHETEEVTVQDDTVVVEHTADHPAAYKTTVEEKTLPEEATADDDLDSLFDGDVDDDDEHASPADEDFDSVTGEEIASSGCAKPRRHINDFQDGEEFDLLNDVIPRDEANAGFEAELQEVVTQEEPEFQEAAIQAEEFERADAREEPQHEEAEEVSEGEGYQDTGGYIESSEESEEE</sequence>
<feature type="region of interest" description="Disordered" evidence="1">
    <location>
        <begin position="1"/>
        <end position="175"/>
    </location>
</feature>
<feature type="compositionally biased region" description="Acidic residues" evidence="1">
    <location>
        <begin position="932"/>
        <end position="941"/>
    </location>
</feature>
<feature type="compositionally biased region" description="Basic residues" evidence="1">
    <location>
        <begin position="61"/>
        <end position="74"/>
    </location>
</feature>
<gene>
    <name evidence="2" type="ORF">BT63DRAFT_458997</name>
</gene>
<dbReference type="EMBL" id="MU004240">
    <property type="protein sequence ID" value="KAF2665421.1"/>
    <property type="molecule type" value="Genomic_DNA"/>
</dbReference>
<feature type="compositionally biased region" description="Low complexity" evidence="1">
    <location>
        <begin position="91"/>
        <end position="102"/>
    </location>
</feature>
<accession>A0A6A6U1D9</accession>
<proteinExistence type="predicted"/>
<feature type="compositionally biased region" description="Acidic residues" evidence="1">
    <location>
        <begin position="1006"/>
        <end position="1035"/>
    </location>
</feature>
<feature type="compositionally biased region" description="Acidic residues" evidence="1">
    <location>
        <begin position="812"/>
        <end position="821"/>
    </location>
</feature>
<feature type="region of interest" description="Disordered" evidence="1">
    <location>
        <begin position="509"/>
        <end position="579"/>
    </location>
</feature>
<feature type="region of interest" description="Disordered" evidence="1">
    <location>
        <begin position="800"/>
        <end position="824"/>
    </location>
</feature>
<keyword evidence="3" id="KW-1185">Reference proteome</keyword>
<reference evidence="2" key="1">
    <citation type="journal article" date="2020" name="Stud. Mycol.">
        <title>101 Dothideomycetes genomes: a test case for predicting lifestyles and emergence of pathogens.</title>
        <authorList>
            <person name="Haridas S."/>
            <person name="Albert R."/>
            <person name="Binder M."/>
            <person name="Bloem J."/>
            <person name="Labutti K."/>
            <person name="Salamov A."/>
            <person name="Andreopoulos B."/>
            <person name="Baker S."/>
            <person name="Barry K."/>
            <person name="Bills G."/>
            <person name="Bluhm B."/>
            <person name="Cannon C."/>
            <person name="Castanera R."/>
            <person name="Culley D."/>
            <person name="Daum C."/>
            <person name="Ezra D."/>
            <person name="Gonzalez J."/>
            <person name="Henrissat B."/>
            <person name="Kuo A."/>
            <person name="Liang C."/>
            <person name="Lipzen A."/>
            <person name="Lutzoni F."/>
            <person name="Magnuson J."/>
            <person name="Mondo S."/>
            <person name="Nolan M."/>
            <person name="Ohm R."/>
            <person name="Pangilinan J."/>
            <person name="Park H.-J."/>
            <person name="Ramirez L."/>
            <person name="Alfaro M."/>
            <person name="Sun H."/>
            <person name="Tritt A."/>
            <person name="Yoshinaga Y."/>
            <person name="Zwiers L.-H."/>
            <person name="Turgeon B."/>
            <person name="Goodwin S."/>
            <person name="Spatafora J."/>
            <person name="Crous P."/>
            <person name="Grigoriev I."/>
        </authorList>
    </citation>
    <scope>NUCLEOTIDE SEQUENCE</scope>
    <source>
        <strain evidence="2">CBS 115976</strain>
    </source>
</reference>
<feature type="region of interest" description="Disordered" evidence="1">
    <location>
        <begin position="652"/>
        <end position="697"/>
    </location>
</feature>
<organism evidence="2 3">
    <name type="scientific">Microthyrium microscopicum</name>
    <dbReference type="NCBI Taxonomy" id="703497"/>
    <lineage>
        <taxon>Eukaryota</taxon>
        <taxon>Fungi</taxon>
        <taxon>Dikarya</taxon>
        <taxon>Ascomycota</taxon>
        <taxon>Pezizomycotina</taxon>
        <taxon>Dothideomycetes</taxon>
        <taxon>Dothideomycetes incertae sedis</taxon>
        <taxon>Microthyriales</taxon>
        <taxon>Microthyriaceae</taxon>
        <taxon>Microthyrium</taxon>
    </lineage>
</organism>
<evidence type="ECO:0000256" key="1">
    <source>
        <dbReference type="SAM" id="MobiDB-lite"/>
    </source>
</evidence>
<evidence type="ECO:0000313" key="3">
    <source>
        <dbReference type="Proteomes" id="UP000799302"/>
    </source>
</evidence>
<feature type="compositionally biased region" description="Basic residues" evidence="1">
    <location>
        <begin position="890"/>
        <end position="909"/>
    </location>
</feature>
<feature type="region of interest" description="Disordered" evidence="1">
    <location>
        <begin position="868"/>
        <end position="1053"/>
    </location>
</feature>